<dbReference type="Proteomes" id="UP000190435">
    <property type="component" value="Unassembled WGS sequence"/>
</dbReference>
<dbReference type="Proteomes" id="UP000255279">
    <property type="component" value="Unassembled WGS sequence"/>
</dbReference>
<reference evidence="1 3" key="1">
    <citation type="submission" date="2017-02" db="EMBL/GenBank/DDBJ databases">
        <title>Draft genome sequence of Moraxella caviae CCUG 355 type strain.</title>
        <authorList>
            <person name="Engstrom-Jakobsson H."/>
            <person name="Salva-Serra F."/>
            <person name="Thorell K."/>
            <person name="Gonzales-Siles L."/>
            <person name="Karlsson R."/>
            <person name="Boulund F."/>
            <person name="Engstrand L."/>
            <person name="Moore E."/>
        </authorList>
    </citation>
    <scope>NUCLEOTIDE SEQUENCE [LARGE SCALE GENOMIC DNA]</scope>
    <source>
        <strain evidence="1 3">CCUG 355</strain>
    </source>
</reference>
<name>A0A1S9ZXQ0_9GAMM</name>
<sequence>MIFGLLPPLKLPWFIKKFLKNKPTIRHLTAGEITLARSVFGVLMNYEKVRIVNYPYLPWQTDDVLIAPNGWVFVSDKHYQDDFSQCGARYAQVFIHEMTHVFQYQQGINVLWRGAWLQSLHYLSFLKYNPYHYRLDETKNFWEYNIEQQGKICEDIYLGKIKNIVCAHRKQSPKTHQS</sequence>
<dbReference type="AlphaFoldDB" id="A0A1S9ZXQ0"/>
<evidence type="ECO:0000313" key="2">
    <source>
        <dbReference type="EMBL" id="STZ10532.1"/>
    </source>
</evidence>
<dbReference type="EMBL" id="UGQE01000001">
    <property type="protein sequence ID" value="STZ10532.1"/>
    <property type="molecule type" value="Genomic_DNA"/>
</dbReference>
<protein>
    <recommendedName>
        <fullName evidence="5">Type IV secretion protein Rhs</fullName>
    </recommendedName>
</protein>
<evidence type="ECO:0000313" key="3">
    <source>
        <dbReference type="Proteomes" id="UP000190435"/>
    </source>
</evidence>
<dbReference type="RefSeq" id="WP_078277137.1">
    <property type="nucleotide sequence ID" value="NZ_MUXU01000055.1"/>
</dbReference>
<keyword evidence="3" id="KW-1185">Reference proteome</keyword>
<accession>A0A1S9ZXQ0</accession>
<organism evidence="1 3">
    <name type="scientific">Moraxella caviae</name>
    <dbReference type="NCBI Taxonomy" id="34060"/>
    <lineage>
        <taxon>Bacteria</taxon>
        <taxon>Pseudomonadati</taxon>
        <taxon>Pseudomonadota</taxon>
        <taxon>Gammaproteobacteria</taxon>
        <taxon>Moraxellales</taxon>
        <taxon>Moraxellaceae</taxon>
        <taxon>Moraxella</taxon>
    </lineage>
</organism>
<reference evidence="2 4" key="2">
    <citation type="submission" date="2018-06" db="EMBL/GenBank/DDBJ databases">
        <authorList>
            <consortium name="Pathogen Informatics"/>
            <person name="Doyle S."/>
        </authorList>
    </citation>
    <scope>NUCLEOTIDE SEQUENCE [LARGE SCALE GENOMIC DNA]</scope>
    <source>
        <strain evidence="2 4">NCTC10293</strain>
    </source>
</reference>
<dbReference type="EMBL" id="MUXU01000055">
    <property type="protein sequence ID" value="OOR88177.1"/>
    <property type="molecule type" value="Genomic_DNA"/>
</dbReference>
<proteinExistence type="predicted"/>
<evidence type="ECO:0008006" key="5">
    <source>
        <dbReference type="Google" id="ProtNLM"/>
    </source>
</evidence>
<dbReference type="STRING" id="34060.B0181_08810"/>
<evidence type="ECO:0000313" key="4">
    <source>
        <dbReference type="Proteomes" id="UP000255279"/>
    </source>
</evidence>
<evidence type="ECO:0000313" key="1">
    <source>
        <dbReference type="EMBL" id="OOR88177.1"/>
    </source>
</evidence>
<gene>
    <name evidence="1" type="ORF">B0181_08810</name>
    <name evidence="2" type="ORF">NCTC10293_00873</name>
</gene>
<dbReference type="OrthoDB" id="8686772at2"/>